<gene>
    <name evidence="1" type="ORF">DW921_04465</name>
</gene>
<sequence>MRNLKDFVSDWIRDKETDECRGDMVNCGNELVMVRLEGDGGLLNYGLPDGRHDHAALFIMRGELHLTLNGNRIGLLAPAYIDFVLPNRWENIELKGEVEVYLMAAETGFFHEVTSKLRTRISERMMAFAQSPFILFSSEDAVRMESLVSALFSSMTERIDVFRRELVQSLMCAFLCELWNVVFRQCRSVLQPAELYKWGDSGGHFLHLAHVHCLEHHEVKWYCEQLGISANTLTAVTKRLYGKTARMIIDELLLEEAKLALRNPDL</sequence>
<reference evidence="1 2" key="1">
    <citation type="submission" date="2018-08" db="EMBL/GenBank/DDBJ databases">
        <title>A genome reference for cultivated species of the human gut microbiota.</title>
        <authorList>
            <person name="Zou Y."/>
            <person name="Xue W."/>
            <person name="Luo G."/>
        </authorList>
    </citation>
    <scope>NUCLEOTIDE SEQUENCE [LARGE SCALE GENOMIC DNA]</scope>
    <source>
        <strain evidence="1 2">AM42-38</strain>
    </source>
</reference>
<organism evidence="1 2">
    <name type="scientific">Phocaeicola coprophilus</name>
    <dbReference type="NCBI Taxonomy" id="387090"/>
    <lineage>
        <taxon>Bacteria</taxon>
        <taxon>Pseudomonadati</taxon>
        <taxon>Bacteroidota</taxon>
        <taxon>Bacteroidia</taxon>
        <taxon>Bacteroidales</taxon>
        <taxon>Bacteroidaceae</taxon>
        <taxon>Phocaeicola</taxon>
    </lineage>
</organism>
<comment type="caution">
    <text evidence="1">The sequence shown here is derived from an EMBL/GenBank/DDBJ whole genome shotgun (WGS) entry which is preliminary data.</text>
</comment>
<evidence type="ECO:0000313" key="1">
    <source>
        <dbReference type="EMBL" id="RHA77509.1"/>
    </source>
</evidence>
<dbReference type="AlphaFoldDB" id="A0A413T2X0"/>
<evidence type="ECO:0008006" key="3">
    <source>
        <dbReference type="Google" id="ProtNLM"/>
    </source>
</evidence>
<proteinExistence type="predicted"/>
<dbReference type="Gene3D" id="1.10.10.60">
    <property type="entry name" value="Homeodomain-like"/>
    <property type="match status" value="1"/>
</dbReference>
<dbReference type="Proteomes" id="UP000283855">
    <property type="component" value="Unassembled WGS sequence"/>
</dbReference>
<evidence type="ECO:0000313" key="2">
    <source>
        <dbReference type="Proteomes" id="UP000283855"/>
    </source>
</evidence>
<accession>A0A413T2X0</accession>
<protein>
    <recommendedName>
        <fullName evidence="3">AraC family transcriptional regulator</fullName>
    </recommendedName>
</protein>
<name>A0A413T2X0_9BACT</name>
<dbReference type="EMBL" id="QSFT01000006">
    <property type="protein sequence ID" value="RHA77509.1"/>
    <property type="molecule type" value="Genomic_DNA"/>
</dbReference>
<dbReference type="RefSeq" id="WP_118400110.1">
    <property type="nucleotide sequence ID" value="NZ_CABJGD010000006.1"/>
</dbReference>